<reference evidence="1" key="1">
    <citation type="submission" date="2014-09" db="EMBL/GenBank/DDBJ databases">
        <authorList>
            <person name="Magalhaes I.L.F."/>
            <person name="Oliveira U."/>
            <person name="Santos F.R."/>
            <person name="Vidigal T.H.D.A."/>
            <person name="Brescovit A.D."/>
            <person name="Santos A.J."/>
        </authorList>
    </citation>
    <scope>NUCLEOTIDE SEQUENCE</scope>
    <source>
        <tissue evidence="1">Shoot tissue taken approximately 20 cm above the soil surface</tissue>
    </source>
</reference>
<protein>
    <submittedName>
        <fullName evidence="1">Uncharacterized protein</fullName>
    </submittedName>
</protein>
<dbReference type="AlphaFoldDB" id="A0A0A9DI86"/>
<dbReference type="EMBL" id="GBRH01212530">
    <property type="protein sequence ID" value="JAD85365.1"/>
    <property type="molecule type" value="Transcribed_RNA"/>
</dbReference>
<sequence length="58" mass="6585">MCIFAKVDQETYICFYAQLCCSFRFLGILHIALSTPFSACVGRDASRLSRLDVVLMPY</sequence>
<reference evidence="1" key="2">
    <citation type="journal article" date="2015" name="Data Brief">
        <title>Shoot transcriptome of the giant reed, Arundo donax.</title>
        <authorList>
            <person name="Barrero R.A."/>
            <person name="Guerrero F.D."/>
            <person name="Moolhuijzen P."/>
            <person name="Goolsby J.A."/>
            <person name="Tidwell J."/>
            <person name="Bellgard S.E."/>
            <person name="Bellgard M.I."/>
        </authorList>
    </citation>
    <scope>NUCLEOTIDE SEQUENCE</scope>
    <source>
        <tissue evidence="1">Shoot tissue taken approximately 20 cm above the soil surface</tissue>
    </source>
</reference>
<evidence type="ECO:0000313" key="1">
    <source>
        <dbReference type="EMBL" id="JAD85365.1"/>
    </source>
</evidence>
<proteinExistence type="predicted"/>
<organism evidence="1">
    <name type="scientific">Arundo donax</name>
    <name type="common">Giant reed</name>
    <name type="synonym">Donax arundinaceus</name>
    <dbReference type="NCBI Taxonomy" id="35708"/>
    <lineage>
        <taxon>Eukaryota</taxon>
        <taxon>Viridiplantae</taxon>
        <taxon>Streptophyta</taxon>
        <taxon>Embryophyta</taxon>
        <taxon>Tracheophyta</taxon>
        <taxon>Spermatophyta</taxon>
        <taxon>Magnoliopsida</taxon>
        <taxon>Liliopsida</taxon>
        <taxon>Poales</taxon>
        <taxon>Poaceae</taxon>
        <taxon>PACMAD clade</taxon>
        <taxon>Arundinoideae</taxon>
        <taxon>Arundineae</taxon>
        <taxon>Arundo</taxon>
    </lineage>
</organism>
<accession>A0A0A9DI86</accession>
<name>A0A0A9DI86_ARUDO</name>